<comment type="caution">
    <text evidence="1">The sequence shown here is derived from an EMBL/GenBank/DDBJ whole genome shotgun (WGS) entry which is preliminary data.</text>
</comment>
<reference evidence="1 2" key="1">
    <citation type="journal article" date="2014" name="Genome Announc.">
        <title>Draft Genome Sequence of Cytophaga fermentans JCM 21142T, a Facultative Anaerobe Isolated from Marine Mud.</title>
        <authorList>
            <person name="Starns D."/>
            <person name="Oshima K."/>
            <person name="Suda W."/>
            <person name="Iino T."/>
            <person name="Yuki M."/>
            <person name="Inoue J."/>
            <person name="Kitamura K."/>
            <person name="Iida T."/>
            <person name="Darby A."/>
            <person name="Hattori M."/>
            <person name="Ohkuma M."/>
        </authorList>
    </citation>
    <scope>NUCLEOTIDE SEQUENCE [LARGE SCALE GENOMIC DNA]</scope>
    <source>
        <strain evidence="1 2">JCM 21142</strain>
    </source>
</reference>
<sequence length="346" mass="39587">MLFRSFFILLVSVLFASCVTYQTFNMDVLMPAKHTVQPEVKSVVLVDNSVPFRGKDVHHINTLGSELSIDTIWLDAFSELTLLALKEELQRRNFFDSVYLHVDPLKKDQRFINRALSWKQVDDLCQQYDAQAVVAVEKYLYGTKIQVERMFDGDLLGYLDAGGAILWRGYNNLSQKVIYRETQKDTISWDVTGGNITQIANGLPAIKGGLGDLAQYLGEQAADYLAPVWETQTRGYYVAGNYHFVQAAEFVNAENWGEAIKLWKYVFDHSQKKVKARAAYNLALAAEILSDYESALYWLKEGMSVYSQLKKTVVVDDRRRMVKYFMYMSKRVNSVEVLKEQIGAIQ</sequence>
<dbReference type="PROSITE" id="PS51257">
    <property type="entry name" value="PROKAR_LIPOPROTEIN"/>
    <property type="match status" value="1"/>
</dbReference>
<dbReference type="EMBL" id="BAMD01000012">
    <property type="protein sequence ID" value="GAF02664.1"/>
    <property type="molecule type" value="Genomic_DNA"/>
</dbReference>
<dbReference type="Pfam" id="PF19867">
    <property type="entry name" value="DUF6340"/>
    <property type="match status" value="1"/>
</dbReference>
<accession>W7YK09</accession>
<dbReference type="Proteomes" id="UP000019402">
    <property type="component" value="Unassembled WGS sequence"/>
</dbReference>
<evidence type="ECO:0008006" key="3">
    <source>
        <dbReference type="Google" id="ProtNLM"/>
    </source>
</evidence>
<organism evidence="1 2">
    <name type="scientific">Saccharicrinis fermentans DSM 9555 = JCM 21142</name>
    <dbReference type="NCBI Taxonomy" id="869213"/>
    <lineage>
        <taxon>Bacteria</taxon>
        <taxon>Pseudomonadati</taxon>
        <taxon>Bacteroidota</taxon>
        <taxon>Bacteroidia</taxon>
        <taxon>Marinilabiliales</taxon>
        <taxon>Marinilabiliaceae</taxon>
        <taxon>Saccharicrinis</taxon>
    </lineage>
</organism>
<evidence type="ECO:0000313" key="1">
    <source>
        <dbReference type="EMBL" id="GAF02664.1"/>
    </source>
</evidence>
<keyword evidence="2" id="KW-1185">Reference proteome</keyword>
<dbReference type="OrthoDB" id="1115705at2"/>
<dbReference type="AlphaFoldDB" id="W7YK09"/>
<dbReference type="RefSeq" id="WP_027471570.1">
    <property type="nucleotide sequence ID" value="NZ_BAMD01000012.1"/>
</dbReference>
<evidence type="ECO:0000313" key="2">
    <source>
        <dbReference type="Proteomes" id="UP000019402"/>
    </source>
</evidence>
<dbReference type="eggNOG" id="COG0457">
    <property type="taxonomic scope" value="Bacteria"/>
</dbReference>
<protein>
    <recommendedName>
        <fullName evidence="3">Tetratricopeptide repeat protein</fullName>
    </recommendedName>
</protein>
<dbReference type="InterPro" id="IPR011990">
    <property type="entry name" value="TPR-like_helical_dom_sf"/>
</dbReference>
<dbReference type="STRING" id="869213.GCA_000517085_01850"/>
<proteinExistence type="predicted"/>
<dbReference type="SUPFAM" id="SSF48452">
    <property type="entry name" value="TPR-like"/>
    <property type="match status" value="1"/>
</dbReference>
<gene>
    <name evidence="1" type="ORF">JCM21142_31303</name>
</gene>
<name>W7YK09_9BACT</name>
<dbReference type="InterPro" id="IPR045921">
    <property type="entry name" value="DUF6340"/>
</dbReference>